<evidence type="ECO:0000313" key="1">
    <source>
        <dbReference type="EMBL" id="KAL2332744.1"/>
    </source>
</evidence>
<protein>
    <submittedName>
        <fullName evidence="1">Uncharacterized protein</fullName>
    </submittedName>
</protein>
<dbReference type="AlphaFoldDB" id="A0ABD1MAF3"/>
<reference evidence="1 2" key="1">
    <citation type="submission" date="2024-08" db="EMBL/GenBank/DDBJ databases">
        <title>Insights into the chromosomal genome structure of Flemingia macrophylla.</title>
        <authorList>
            <person name="Ding Y."/>
            <person name="Zhao Y."/>
            <person name="Bi W."/>
            <person name="Wu M."/>
            <person name="Zhao G."/>
            <person name="Gong Y."/>
            <person name="Li W."/>
            <person name="Zhang P."/>
        </authorList>
    </citation>
    <scope>NUCLEOTIDE SEQUENCE [LARGE SCALE GENOMIC DNA]</scope>
    <source>
        <strain evidence="1">DYQJB</strain>
        <tissue evidence="1">Leaf</tissue>
    </source>
</reference>
<proteinExistence type="predicted"/>
<evidence type="ECO:0000313" key="2">
    <source>
        <dbReference type="Proteomes" id="UP001603857"/>
    </source>
</evidence>
<name>A0ABD1MAF3_9FABA</name>
<dbReference type="Proteomes" id="UP001603857">
    <property type="component" value="Unassembled WGS sequence"/>
</dbReference>
<accession>A0ABD1MAF3</accession>
<dbReference type="EMBL" id="JBGMDY010000005">
    <property type="protein sequence ID" value="KAL2332744.1"/>
    <property type="molecule type" value="Genomic_DNA"/>
</dbReference>
<organism evidence="1 2">
    <name type="scientific">Flemingia macrophylla</name>
    <dbReference type="NCBI Taxonomy" id="520843"/>
    <lineage>
        <taxon>Eukaryota</taxon>
        <taxon>Viridiplantae</taxon>
        <taxon>Streptophyta</taxon>
        <taxon>Embryophyta</taxon>
        <taxon>Tracheophyta</taxon>
        <taxon>Spermatophyta</taxon>
        <taxon>Magnoliopsida</taxon>
        <taxon>eudicotyledons</taxon>
        <taxon>Gunneridae</taxon>
        <taxon>Pentapetalae</taxon>
        <taxon>rosids</taxon>
        <taxon>fabids</taxon>
        <taxon>Fabales</taxon>
        <taxon>Fabaceae</taxon>
        <taxon>Papilionoideae</taxon>
        <taxon>50 kb inversion clade</taxon>
        <taxon>NPAAA clade</taxon>
        <taxon>indigoferoid/millettioid clade</taxon>
        <taxon>Phaseoleae</taxon>
        <taxon>Flemingia</taxon>
    </lineage>
</organism>
<sequence>MDMHAPAVCGQREEPRKLDALARPFAWARLGLVKHCREMSWRVDPNNIHYPDGCVCHSKAFVLDLDHWLVGFGPISSVWLLVQHEMHAGLQIESHVWQTKEKVEFIIVWFGDEFSKQKNHNGMKGIQGFVQCKGSPNFLMKEKEKLPCFSPYWLMQNKKRIKEGKVKKKAERENTVTEKTNIKAETTTTLKPKPNPFLVFT</sequence>
<gene>
    <name evidence="1" type="ORF">Fmac_013957</name>
</gene>
<keyword evidence="2" id="KW-1185">Reference proteome</keyword>
<comment type="caution">
    <text evidence="1">The sequence shown here is derived from an EMBL/GenBank/DDBJ whole genome shotgun (WGS) entry which is preliminary data.</text>
</comment>